<dbReference type="RefSeq" id="WP_115964008.1">
    <property type="nucleotide sequence ID" value="NZ_CBCRVL010000004.1"/>
</dbReference>
<dbReference type="Pfam" id="PF09994">
    <property type="entry name" value="T6SS_Tle1-like_cat"/>
    <property type="match status" value="1"/>
</dbReference>
<keyword evidence="4" id="KW-1185">Reference proteome</keyword>
<organism evidence="3 4">
    <name type="scientific">Chryseobacterium flavum</name>
    <dbReference type="NCBI Taxonomy" id="415851"/>
    <lineage>
        <taxon>Bacteria</taxon>
        <taxon>Pseudomonadati</taxon>
        <taxon>Bacteroidota</taxon>
        <taxon>Flavobacteriia</taxon>
        <taxon>Flavobacteriales</taxon>
        <taxon>Weeksellaceae</taxon>
        <taxon>Chryseobacterium group</taxon>
        <taxon>Chryseobacterium</taxon>
    </lineage>
</organism>
<accession>A0A3D9CGF5</accession>
<comment type="caution">
    <text evidence="3">The sequence shown here is derived from an EMBL/GenBank/DDBJ whole genome shotgun (WGS) entry which is preliminary data.</text>
</comment>
<protein>
    <recommendedName>
        <fullName evidence="2">T6SS Phospholipase effector Tle1-like catalytic domain-containing protein</fullName>
    </recommendedName>
</protein>
<evidence type="ECO:0000313" key="4">
    <source>
        <dbReference type="Proteomes" id="UP000256769"/>
    </source>
</evidence>
<evidence type="ECO:0000259" key="2">
    <source>
        <dbReference type="Pfam" id="PF09994"/>
    </source>
</evidence>
<dbReference type="PANTHER" id="PTHR33840">
    <property type="match status" value="1"/>
</dbReference>
<reference evidence="3 4" key="1">
    <citation type="journal article" date="2007" name="Int. J. Syst. Evol. Microbiol.">
        <title>Chryseobacterium flavum sp. nov., isolated from polluted soil.</title>
        <authorList>
            <person name="Zhou Y."/>
            <person name="Dong J."/>
            <person name="Wang X."/>
            <person name="Huang X."/>
            <person name="Zhang K.Y."/>
            <person name="Zhang Y.Q."/>
            <person name="Guo Y.F."/>
            <person name="Lai R."/>
            <person name="Li W.J."/>
        </authorList>
    </citation>
    <scope>NUCLEOTIDE SEQUENCE [LARGE SCALE GENOMIC DNA]</scope>
    <source>
        <strain evidence="3 4">KCTC 12877</strain>
    </source>
</reference>
<dbReference type="PANTHER" id="PTHR33840:SF1">
    <property type="entry name" value="TLE1 PHOSPHOLIPASE DOMAIN-CONTAINING PROTEIN"/>
    <property type="match status" value="1"/>
</dbReference>
<dbReference type="EMBL" id="QNUE01000025">
    <property type="protein sequence ID" value="REC64752.1"/>
    <property type="molecule type" value="Genomic_DNA"/>
</dbReference>
<name>A0A3D9CGF5_9FLAO</name>
<sequence length="468" mass="52973">MHNNQFGNYTPSISKEEVLDITIGIFFDGTLNNKTNTDERKKNTDAHKKHGGKAKDNTSYNNDWSNVARMWDNYDKNYGIYIEGIGTEDKQGDATLGYAFGTGETGIRSKVRKGCEEIVKKAKNIKSSKKADKIAVLTFDVFGFSRGAAAARNFVHEIGKAKYKANAHTVSNEGMTVTSYSDDDGKSVASEDLPKWGHLGLKLQEAGLTVDVIKVRFLGIYDTVSSYSKYPLPHFSNDVEELSLNDIGKAQTVVHFIAENEHRENFDLTQVHIGTEKTFPGVHCDVGGAYENGQEVWEEVETSWTTSSKLEALKSQLEAEGWYTEGQLTITPGFYLSLRGVRDLVKTFSYIPLHFMAEYGIQKNLPITDKKMINETYSITSDALLVRVKDRLRPYVMGDGRPYTFKRFKDLRDAYGGNEIPENQYAAYQKEVEEQDDLRVLRNKYLHWSARREGIGMDPRSDRKRVIH</sequence>
<dbReference type="AlphaFoldDB" id="A0A3D9CGF5"/>
<evidence type="ECO:0000256" key="1">
    <source>
        <dbReference type="SAM" id="MobiDB-lite"/>
    </source>
</evidence>
<evidence type="ECO:0000313" key="3">
    <source>
        <dbReference type="EMBL" id="REC64752.1"/>
    </source>
</evidence>
<dbReference type="InterPro" id="IPR018712">
    <property type="entry name" value="Tle1-like_cat"/>
</dbReference>
<feature type="region of interest" description="Disordered" evidence="1">
    <location>
        <begin position="34"/>
        <end position="59"/>
    </location>
</feature>
<gene>
    <name evidence="3" type="ORF">DRF59_19315</name>
</gene>
<dbReference type="Proteomes" id="UP000256769">
    <property type="component" value="Unassembled WGS sequence"/>
</dbReference>
<feature type="domain" description="T6SS Phospholipase effector Tle1-like catalytic" evidence="2">
    <location>
        <begin position="25"/>
        <end position="300"/>
    </location>
</feature>
<proteinExistence type="predicted"/>
<dbReference type="OrthoDB" id="4378831at2"/>
<feature type="compositionally biased region" description="Basic and acidic residues" evidence="1">
    <location>
        <begin position="36"/>
        <end position="46"/>
    </location>
</feature>